<gene>
    <name evidence="2" type="ORF">CLUMA_CG000523</name>
</gene>
<evidence type="ECO:0000313" key="3">
    <source>
        <dbReference type="Proteomes" id="UP000183832"/>
    </source>
</evidence>
<organism evidence="2 3">
    <name type="scientific">Clunio marinus</name>
    <dbReference type="NCBI Taxonomy" id="568069"/>
    <lineage>
        <taxon>Eukaryota</taxon>
        <taxon>Metazoa</taxon>
        <taxon>Ecdysozoa</taxon>
        <taxon>Arthropoda</taxon>
        <taxon>Hexapoda</taxon>
        <taxon>Insecta</taxon>
        <taxon>Pterygota</taxon>
        <taxon>Neoptera</taxon>
        <taxon>Endopterygota</taxon>
        <taxon>Diptera</taxon>
        <taxon>Nematocera</taxon>
        <taxon>Chironomoidea</taxon>
        <taxon>Chironomidae</taxon>
        <taxon>Clunio</taxon>
    </lineage>
</organism>
<accession>A0A1J1HGL3</accession>
<reference evidence="2 3" key="1">
    <citation type="submission" date="2015-04" db="EMBL/GenBank/DDBJ databases">
        <authorList>
            <person name="Syromyatnikov M.Y."/>
            <person name="Popov V.N."/>
        </authorList>
    </citation>
    <scope>NUCLEOTIDE SEQUENCE [LARGE SCALE GENOMIC DNA]</scope>
</reference>
<keyword evidence="3" id="KW-1185">Reference proteome</keyword>
<evidence type="ECO:0000313" key="2">
    <source>
        <dbReference type="EMBL" id="CRK86690.1"/>
    </source>
</evidence>
<feature type="region of interest" description="Disordered" evidence="1">
    <location>
        <begin position="15"/>
        <end position="44"/>
    </location>
</feature>
<dbReference type="AlphaFoldDB" id="A0A1J1HGL3"/>
<name>A0A1J1HGL3_9DIPT</name>
<sequence>MLLLDFLHQHNLGEEKNVSKKKQHNSMSCRADLRQKHSQEKTKKEKLNLDADEVRTLRIQRRPDGTDNILTEFFIPSFLKESE</sequence>
<evidence type="ECO:0000256" key="1">
    <source>
        <dbReference type="SAM" id="MobiDB-lite"/>
    </source>
</evidence>
<dbReference type="EMBL" id="CVRI01000002">
    <property type="protein sequence ID" value="CRK86690.1"/>
    <property type="molecule type" value="Genomic_DNA"/>
</dbReference>
<feature type="compositionally biased region" description="Basic and acidic residues" evidence="1">
    <location>
        <begin position="31"/>
        <end position="44"/>
    </location>
</feature>
<dbReference type="Proteomes" id="UP000183832">
    <property type="component" value="Unassembled WGS sequence"/>
</dbReference>
<proteinExistence type="predicted"/>
<protein>
    <submittedName>
        <fullName evidence="2">CLUMA_CG000523, isoform A</fullName>
    </submittedName>
</protein>